<dbReference type="EMBL" id="CP000852">
    <property type="protein sequence ID" value="ABW01388.1"/>
    <property type="molecule type" value="Genomic_DNA"/>
</dbReference>
<organism evidence="1 2">
    <name type="scientific">Caldivirga maquilingensis (strain ATCC 700844 / DSM 13496 / JCM 10307 / IC-167)</name>
    <dbReference type="NCBI Taxonomy" id="397948"/>
    <lineage>
        <taxon>Archaea</taxon>
        <taxon>Thermoproteota</taxon>
        <taxon>Thermoprotei</taxon>
        <taxon>Thermoproteales</taxon>
        <taxon>Thermoproteaceae</taxon>
        <taxon>Caldivirga</taxon>
    </lineage>
</organism>
<reference evidence="1 2" key="1">
    <citation type="submission" date="2007-10" db="EMBL/GenBank/DDBJ databases">
        <title>Complete sequence of Caldivirga maquilingensis IC-167.</title>
        <authorList>
            <consortium name="US DOE Joint Genome Institute"/>
            <person name="Copeland A."/>
            <person name="Lucas S."/>
            <person name="Lapidus A."/>
            <person name="Barry K."/>
            <person name="Glavina del Rio T."/>
            <person name="Dalin E."/>
            <person name="Tice H."/>
            <person name="Pitluck S."/>
            <person name="Saunders E."/>
            <person name="Brettin T."/>
            <person name="Bruce D."/>
            <person name="Detter J.C."/>
            <person name="Han C."/>
            <person name="Schmutz J."/>
            <person name="Larimer F."/>
            <person name="Land M."/>
            <person name="Hauser L."/>
            <person name="Kyrpides N."/>
            <person name="Ivanova N."/>
            <person name="Biddle J.F."/>
            <person name="Zhang Z."/>
            <person name="Fitz-Gibbon S.T."/>
            <person name="Lowe T.M."/>
            <person name="Saltikov C."/>
            <person name="House C.H."/>
            <person name="Richardson P."/>
        </authorList>
    </citation>
    <scope>NUCLEOTIDE SEQUENCE [LARGE SCALE GENOMIC DNA]</scope>
    <source>
        <strain evidence="2">ATCC 700844 / DSM 13496 / JCM 10307 / IC-167</strain>
    </source>
</reference>
<evidence type="ECO:0000313" key="1">
    <source>
        <dbReference type="EMBL" id="ABW01388.1"/>
    </source>
</evidence>
<proteinExistence type="predicted"/>
<protein>
    <submittedName>
        <fullName evidence="1">Uncharacterized protein</fullName>
    </submittedName>
</protein>
<gene>
    <name evidence="1" type="ordered locus">Cmaq_0545</name>
</gene>
<dbReference type="Proteomes" id="UP000001137">
    <property type="component" value="Chromosome"/>
</dbReference>
<dbReference type="KEGG" id="cma:Cmaq_0545"/>
<sequence>MKNLINNYSFTQHMKWRYLALIAVAALVVSVIAVHSLTQKPTASSDPPVNYTITVNSSLTCTAASVNMMIAQELYIKVLIIANATGEYSIINTDLLNASQLLSEANETLNLGECIKSLNYIQQAVGYEEETYVTLMSRLSHEGTINYTCLQIIDLIKAKVNAAAELSLRLGNTTAYNETQSILKLLNSSNLTCSELNNIMNEASVLLNSLKHEEEAALANSLYARVKALTVTYIKGGEYGRLAQLAAIRNGTYGSFIREALINALNQYANEVNQTINELLTKGDLMGLLSMNNTISKLGEVLNIFKSHELYCINASYVYLNTTVTLARVSSIYRELGYNATELSLIGRITSQVKLSYLNGTLGLLISNIYTEYNVSDTLSIMKYINHTINNYEAKGILKWGNGGYMVGIRMPKSIARLLNLTLSNFTLSIYELNQCISTYSLINNTMINIIRVKGLNSTLLLDLALKLYSMRIYCPMAFMHAKLAKQSLNYFTMYFNNSTGVSH</sequence>
<dbReference type="eggNOG" id="arCOG10918">
    <property type="taxonomic scope" value="Archaea"/>
</dbReference>
<keyword evidence="2" id="KW-1185">Reference proteome</keyword>
<evidence type="ECO:0000313" key="2">
    <source>
        <dbReference type="Proteomes" id="UP000001137"/>
    </source>
</evidence>
<dbReference type="HOGENOM" id="CLU_540375_0_0_2"/>
<accession>A8MC82</accession>
<dbReference type="AlphaFoldDB" id="A8MC82"/>
<name>A8MC82_CALMQ</name>